<keyword evidence="1 4" id="KW-0808">Transferase</keyword>
<dbReference type="PROSITE" id="PS51186">
    <property type="entry name" value="GNAT"/>
    <property type="match status" value="1"/>
</dbReference>
<dbReference type="SUPFAM" id="SSF55729">
    <property type="entry name" value="Acyl-CoA N-acyltransferases (Nat)"/>
    <property type="match status" value="1"/>
</dbReference>
<reference evidence="4 5" key="1">
    <citation type="submission" date="2020-04" db="EMBL/GenBank/DDBJ databases">
        <title>MicrobeNet Type strains.</title>
        <authorList>
            <person name="Nicholson A.C."/>
        </authorList>
    </citation>
    <scope>NUCLEOTIDE SEQUENCE [LARGE SCALE GENOMIC DNA]</scope>
    <source>
        <strain evidence="4 5">ATCC BAA-788</strain>
    </source>
</reference>
<gene>
    <name evidence="4" type="ORF">HGA03_03045</name>
</gene>
<dbReference type="RefSeq" id="WP_168628702.1">
    <property type="nucleotide sequence ID" value="NZ_BONL01000009.1"/>
</dbReference>
<dbReference type="InterPro" id="IPR050832">
    <property type="entry name" value="Bact_Acetyltransf"/>
</dbReference>
<proteinExistence type="predicted"/>
<accession>A0A7X6KST5</accession>
<dbReference type="AlphaFoldDB" id="A0A7X6KST5"/>
<evidence type="ECO:0000259" key="3">
    <source>
        <dbReference type="PROSITE" id="PS51186"/>
    </source>
</evidence>
<keyword evidence="5" id="KW-1185">Reference proteome</keyword>
<dbReference type="GO" id="GO:0016747">
    <property type="term" value="F:acyltransferase activity, transferring groups other than amino-acyl groups"/>
    <property type="evidence" value="ECO:0007669"/>
    <property type="project" value="InterPro"/>
</dbReference>
<keyword evidence="2" id="KW-0012">Acyltransferase</keyword>
<dbReference type="Pfam" id="PF00583">
    <property type="entry name" value="Acetyltransf_1"/>
    <property type="match status" value="1"/>
</dbReference>
<dbReference type="EMBL" id="JAAXOX010000001">
    <property type="protein sequence ID" value="NKY21636.1"/>
    <property type="molecule type" value="Genomic_DNA"/>
</dbReference>
<dbReference type="PANTHER" id="PTHR43877:SF1">
    <property type="entry name" value="ACETYLTRANSFERASE"/>
    <property type="match status" value="1"/>
</dbReference>
<dbReference type="Gene3D" id="3.40.630.30">
    <property type="match status" value="1"/>
</dbReference>
<evidence type="ECO:0000256" key="2">
    <source>
        <dbReference type="ARBA" id="ARBA00023315"/>
    </source>
</evidence>
<dbReference type="InterPro" id="IPR000182">
    <property type="entry name" value="GNAT_dom"/>
</dbReference>
<protein>
    <submittedName>
        <fullName evidence="4">GNAT family N-acetyltransferase</fullName>
    </submittedName>
</protein>
<dbReference type="InterPro" id="IPR016181">
    <property type="entry name" value="Acyl_CoA_acyltransferase"/>
</dbReference>
<name>A0A7X6KST5_9CELL</name>
<dbReference type="Proteomes" id="UP000581206">
    <property type="component" value="Unassembled WGS sequence"/>
</dbReference>
<dbReference type="CDD" id="cd04301">
    <property type="entry name" value="NAT_SF"/>
    <property type="match status" value="1"/>
</dbReference>
<sequence>MTGTALLRPAHPADAAALAELAAVTFPLACPPDMPAADQQAFIAGNLTAGHFTRHLATPGHLVLVAEDAGALVGYTLTLVGEPLDAELAAVLADPDHTAYLSKCYLLPAAQGSGLAGRLMTATLDAAREAGATAVVLGVNGRNGRAQAFYRRAGFAVAGERRFVVGERTEHDLVLSRAL</sequence>
<organism evidence="4 5">
    <name type="scientific">Cellulomonas denverensis</name>
    <dbReference type="NCBI Taxonomy" id="264297"/>
    <lineage>
        <taxon>Bacteria</taxon>
        <taxon>Bacillati</taxon>
        <taxon>Actinomycetota</taxon>
        <taxon>Actinomycetes</taxon>
        <taxon>Micrococcales</taxon>
        <taxon>Cellulomonadaceae</taxon>
        <taxon>Cellulomonas</taxon>
    </lineage>
</organism>
<evidence type="ECO:0000313" key="5">
    <source>
        <dbReference type="Proteomes" id="UP000581206"/>
    </source>
</evidence>
<comment type="caution">
    <text evidence="4">The sequence shown here is derived from an EMBL/GenBank/DDBJ whole genome shotgun (WGS) entry which is preliminary data.</text>
</comment>
<evidence type="ECO:0000256" key="1">
    <source>
        <dbReference type="ARBA" id="ARBA00022679"/>
    </source>
</evidence>
<evidence type="ECO:0000313" key="4">
    <source>
        <dbReference type="EMBL" id="NKY21636.1"/>
    </source>
</evidence>
<dbReference type="PANTHER" id="PTHR43877">
    <property type="entry name" value="AMINOALKYLPHOSPHONATE N-ACETYLTRANSFERASE-RELATED-RELATED"/>
    <property type="match status" value="1"/>
</dbReference>
<feature type="domain" description="N-acetyltransferase" evidence="3">
    <location>
        <begin position="5"/>
        <end position="179"/>
    </location>
</feature>